<reference evidence="2 3" key="1">
    <citation type="submission" date="2020-01" db="EMBL/GenBank/DDBJ databases">
        <title>Frigidibacter albus SP32T (=CGMCC 1.13995T).</title>
        <authorList>
            <person name="Liao X."/>
        </authorList>
    </citation>
    <scope>NUCLEOTIDE SEQUENCE [LARGE SCALE GENOMIC DNA]</scope>
    <source>
        <strain evidence="2 3">SP32</strain>
    </source>
</reference>
<comment type="caution">
    <text evidence="2">The sequence shown here is derived from an EMBL/GenBank/DDBJ whole genome shotgun (WGS) entry which is preliminary data.</text>
</comment>
<dbReference type="InterPro" id="IPR006683">
    <property type="entry name" value="Thioestr_dom"/>
</dbReference>
<evidence type="ECO:0000259" key="1">
    <source>
        <dbReference type="Pfam" id="PF03061"/>
    </source>
</evidence>
<name>A0A6L8VCX1_9RHOB</name>
<dbReference type="Gene3D" id="3.10.129.10">
    <property type="entry name" value="Hotdog Thioesterase"/>
    <property type="match status" value="1"/>
</dbReference>
<dbReference type="OrthoDB" id="9813282at2"/>
<dbReference type="CDD" id="cd03443">
    <property type="entry name" value="PaaI_thioesterase"/>
    <property type="match status" value="1"/>
</dbReference>
<accession>A0A6L8VCX1</accession>
<proteinExistence type="predicted"/>
<dbReference type="RefSeq" id="WP_161342230.1">
    <property type="nucleotide sequence ID" value="NZ_BMGW01000001.1"/>
</dbReference>
<dbReference type="EMBL" id="WWNR01000001">
    <property type="protein sequence ID" value="MZQ87516.1"/>
    <property type="molecule type" value="Genomic_DNA"/>
</dbReference>
<evidence type="ECO:0000313" key="2">
    <source>
        <dbReference type="EMBL" id="MZQ87516.1"/>
    </source>
</evidence>
<sequence>MMTIDDLIADGWTHDPSEGLIAHLGGLWRREVGGRHQLGLWPEPMHANRNGVVHGGMLMTFVDRAFGMTARLVAGAPRGATISLSHQFVAPLQIGSFASVEPKIVKLTTRMAFVEGTVFAGDEPIVQAQGVWRLAASRE</sequence>
<gene>
    <name evidence="2" type="ORF">GS660_00205</name>
</gene>
<feature type="domain" description="Thioesterase" evidence="1">
    <location>
        <begin position="50"/>
        <end position="123"/>
    </location>
</feature>
<protein>
    <submittedName>
        <fullName evidence="2">PaaI family thioesterase</fullName>
    </submittedName>
</protein>
<organism evidence="2 3">
    <name type="scientific">Frigidibacter albus</name>
    <dbReference type="NCBI Taxonomy" id="1465486"/>
    <lineage>
        <taxon>Bacteria</taxon>
        <taxon>Pseudomonadati</taxon>
        <taxon>Pseudomonadota</taxon>
        <taxon>Alphaproteobacteria</taxon>
        <taxon>Rhodobacterales</taxon>
        <taxon>Paracoccaceae</taxon>
        <taxon>Frigidibacter</taxon>
    </lineage>
</organism>
<dbReference type="GO" id="GO:0016790">
    <property type="term" value="F:thiolester hydrolase activity"/>
    <property type="evidence" value="ECO:0007669"/>
    <property type="project" value="UniProtKB-ARBA"/>
</dbReference>
<dbReference type="InterPro" id="IPR029069">
    <property type="entry name" value="HotDog_dom_sf"/>
</dbReference>
<dbReference type="AlphaFoldDB" id="A0A6L8VCX1"/>
<dbReference type="Pfam" id="PF03061">
    <property type="entry name" value="4HBT"/>
    <property type="match status" value="1"/>
</dbReference>
<keyword evidence="3" id="KW-1185">Reference proteome</keyword>
<evidence type="ECO:0000313" key="3">
    <source>
        <dbReference type="Proteomes" id="UP000477083"/>
    </source>
</evidence>
<dbReference type="SUPFAM" id="SSF54637">
    <property type="entry name" value="Thioesterase/thiol ester dehydrase-isomerase"/>
    <property type="match status" value="1"/>
</dbReference>
<dbReference type="Proteomes" id="UP000477083">
    <property type="component" value="Unassembled WGS sequence"/>
</dbReference>